<evidence type="ECO:0000313" key="2">
    <source>
        <dbReference type="Proteomes" id="UP001165960"/>
    </source>
</evidence>
<dbReference type="EMBL" id="QTSX02006508">
    <property type="protein sequence ID" value="KAJ9053556.1"/>
    <property type="molecule type" value="Genomic_DNA"/>
</dbReference>
<evidence type="ECO:0000313" key="1">
    <source>
        <dbReference type="EMBL" id="KAJ9053556.1"/>
    </source>
</evidence>
<proteinExistence type="predicted"/>
<sequence>MSAPSCNPATPTPLTPAVVSSALEAPVSNLSAAIKSLLPRLSAPLVATGPTLGSTPLKAIVISSSYLIHSASNK</sequence>
<name>A0ACC2RU29_9FUNG</name>
<gene>
    <name evidence="1" type="ORF">DSO57_1023066</name>
</gene>
<organism evidence="1 2">
    <name type="scientific">Entomophthora muscae</name>
    <dbReference type="NCBI Taxonomy" id="34485"/>
    <lineage>
        <taxon>Eukaryota</taxon>
        <taxon>Fungi</taxon>
        <taxon>Fungi incertae sedis</taxon>
        <taxon>Zoopagomycota</taxon>
        <taxon>Entomophthoromycotina</taxon>
        <taxon>Entomophthoromycetes</taxon>
        <taxon>Entomophthorales</taxon>
        <taxon>Entomophthoraceae</taxon>
        <taxon>Entomophthora</taxon>
    </lineage>
</organism>
<accession>A0ACC2RU29</accession>
<keyword evidence="2" id="KW-1185">Reference proteome</keyword>
<comment type="caution">
    <text evidence="1">The sequence shown here is derived from an EMBL/GenBank/DDBJ whole genome shotgun (WGS) entry which is preliminary data.</text>
</comment>
<dbReference type="Proteomes" id="UP001165960">
    <property type="component" value="Unassembled WGS sequence"/>
</dbReference>
<reference evidence="1" key="1">
    <citation type="submission" date="2022-04" db="EMBL/GenBank/DDBJ databases">
        <title>Genome of the entomopathogenic fungus Entomophthora muscae.</title>
        <authorList>
            <person name="Elya C."/>
            <person name="Lovett B.R."/>
            <person name="Lee E."/>
            <person name="Macias A.M."/>
            <person name="Hajek A.E."/>
            <person name="De Bivort B.L."/>
            <person name="Kasson M.T."/>
            <person name="De Fine Licht H.H."/>
            <person name="Stajich J.E."/>
        </authorList>
    </citation>
    <scope>NUCLEOTIDE SEQUENCE</scope>
    <source>
        <strain evidence="1">Berkeley</strain>
    </source>
</reference>
<protein>
    <submittedName>
        <fullName evidence="1">Uncharacterized protein</fullName>
    </submittedName>
</protein>